<dbReference type="RefSeq" id="WP_112926053.1">
    <property type="nucleotide sequence ID" value="NZ_CP029556.1"/>
</dbReference>
<dbReference type="InterPro" id="IPR021390">
    <property type="entry name" value="DUF3025"/>
</dbReference>
<dbReference type="KEGG" id="lue:DCD74_03270"/>
<reference evidence="2" key="1">
    <citation type="submission" date="2018-05" db="EMBL/GenBank/DDBJ databases">
        <title>Luteimonas pekinense sp. nov., isolated from human Meibomian gland secretions, Beijing, China.</title>
        <authorList>
            <person name="Wen T."/>
            <person name="Bai H."/>
            <person name="Lv H."/>
        </authorList>
    </citation>
    <scope>NUCLEOTIDE SEQUENCE [LARGE SCALE GENOMIC DNA]</scope>
    <source>
        <strain evidence="2">83-4</strain>
    </source>
</reference>
<evidence type="ECO:0000313" key="1">
    <source>
        <dbReference type="EMBL" id="AXA83838.1"/>
    </source>
</evidence>
<dbReference type="Pfam" id="PF11227">
    <property type="entry name" value="DUF3025"/>
    <property type="match status" value="1"/>
</dbReference>
<proteinExistence type="predicted"/>
<sequence length="280" mass="31103">MAKRRFVAPSRAEVPAACFAHPVFDDVRALEGWMQGPAWPSMDAINIELARAAERIGIDIPRCVRQDDALLRDGLHYERRIGERGELATRAEDWHDLFNAMVWWRWPAIKRALNRRQCAHIGEMGDATRNRAQYALTQFDEAGVIVRVADEAALAAWDAHDWPALFLHQADLWREGRIAVVAVIGHALLEHALVPTLHGVGKALVVRGGVDVDAEACVARAAEAIARSDVLNDPLELRPLPLPGIPGWREGQDAAFYSEAPCFRPLREGRTYPPPITVTG</sequence>
<accession>A0A344J478</accession>
<dbReference type="Proteomes" id="UP000251842">
    <property type="component" value="Chromosome"/>
</dbReference>
<dbReference type="AlphaFoldDB" id="A0A344J478"/>
<evidence type="ECO:0000313" key="2">
    <source>
        <dbReference type="Proteomes" id="UP000251842"/>
    </source>
</evidence>
<keyword evidence="2" id="KW-1185">Reference proteome</keyword>
<dbReference type="OrthoDB" id="5292474at2"/>
<gene>
    <name evidence="1" type="ORF">DCD74_03270</name>
</gene>
<name>A0A344J478_9GAMM</name>
<protein>
    <submittedName>
        <fullName evidence="1">DUF3025 domain-containing protein</fullName>
    </submittedName>
</protein>
<organism evidence="1 2">
    <name type="scientific">Solilutibacter oculi</name>
    <dbReference type="NCBI Taxonomy" id="2698682"/>
    <lineage>
        <taxon>Bacteria</taxon>
        <taxon>Pseudomonadati</taxon>
        <taxon>Pseudomonadota</taxon>
        <taxon>Gammaproteobacteria</taxon>
        <taxon>Lysobacterales</taxon>
        <taxon>Lysobacteraceae</taxon>
        <taxon>Solilutibacter</taxon>
    </lineage>
</organism>
<dbReference type="EMBL" id="CP029556">
    <property type="protein sequence ID" value="AXA83838.1"/>
    <property type="molecule type" value="Genomic_DNA"/>
</dbReference>